<reference evidence="2" key="2">
    <citation type="submission" date="2021-08" db="EMBL/GenBank/DDBJ databases">
        <authorList>
            <person name="Eriksson T."/>
        </authorList>
    </citation>
    <scope>NUCLEOTIDE SEQUENCE</scope>
    <source>
        <strain evidence="2">Stoneville</strain>
        <tissue evidence="2">Whole head</tissue>
    </source>
</reference>
<dbReference type="AlphaFoldDB" id="A0A8J6HNQ3"/>
<feature type="region of interest" description="Disordered" evidence="1">
    <location>
        <begin position="284"/>
        <end position="320"/>
    </location>
</feature>
<feature type="region of interest" description="Disordered" evidence="1">
    <location>
        <begin position="239"/>
        <end position="261"/>
    </location>
</feature>
<gene>
    <name evidence="2" type="ORF">GEV33_004135</name>
</gene>
<sequence length="517" mass="57807">MDLDQMVWNPNDLEVSGAKEFVTEQAKRLGKKSIRISFVLDGSVSETVFIVREDNNKASPWIKGLRSVLVQYRLSTLRTGSIRPLAALLSHKLVCTMPAITGRTAMFPDKSTTCPLSLRISPKRRCRFHRDCLITERLPADRHEEKNSKTLLSLGPLSCDKPHTRRRQLNFGYCVSRQIHDLAAGDMIRGLHGRLRLIVDGWTQFVLLDVRGRGCGPTAPNSELLSLLRDKSDRGRFLRDYEKSGRRRERSPEDDAAAAADSDGWMSFRRRRAVPHNLSRRRVLSCLPNRRTTRPSPYHRRNRGRAREEPPLGDAPPAAPRALTRVESVRCGRRGASSGDALSEVVFDEATCEWGIAPDCLTVRVPAGLVAKAGHVPPNGGTTSEEKASIPRRPNFSPPPPTATFTFFRRHELCRDENYTNFFAIADSTLIKHSRPSGFKLQARNNNALILQARLPPVTGAPPVQRPPPRDAPTLFRVLPHKMEAIRSTQHSVLIFTATLHATVGSLRSKILCSFAD</sequence>
<feature type="region of interest" description="Disordered" evidence="1">
    <location>
        <begin position="376"/>
        <end position="400"/>
    </location>
</feature>
<accession>A0A8J6HNQ3</accession>
<feature type="compositionally biased region" description="Basic residues" evidence="1">
    <location>
        <begin position="291"/>
        <end position="304"/>
    </location>
</feature>
<evidence type="ECO:0000313" key="3">
    <source>
        <dbReference type="Proteomes" id="UP000719412"/>
    </source>
</evidence>
<evidence type="ECO:0000313" key="2">
    <source>
        <dbReference type="EMBL" id="KAH0818656.1"/>
    </source>
</evidence>
<dbReference type="EMBL" id="JABDTM020016961">
    <property type="protein sequence ID" value="KAH0818656.1"/>
    <property type="molecule type" value="Genomic_DNA"/>
</dbReference>
<comment type="caution">
    <text evidence="2">The sequence shown here is derived from an EMBL/GenBank/DDBJ whole genome shotgun (WGS) entry which is preliminary data.</text>
</comment>
<keyword evidence="3" id="KW-1185">Reference proteome</keyword>
<name>A0A8J6HNQ3_TENMO</name>
<dbReference type="Proteomes" id="UP000719412">
    <property type="component" value="Unassembled WGS sequence"/>
</dbReference>
<reference evidence="2" key="1">
    <citation type="journal article" date="2020" name="J Insects Food Feed">
        <title>The yellow mealworm (Tenebrio molitor) genome: a resource for the emerging insects as food and feed industry.</title>
        <authorList>
            <person name="Eriksson T."/>
            <person name="Andere A."/>
            <person name="Kelstrup H."/>
            <person name="Emery V."/>
            <person name="Picard C."/>
        </authorList>
    </citation>
    <scope>NUCLEOTIDE SEQUENCE</scope>
    <source>
        <strain evidence="2">Stoneville</strain>
        <tissue evidence="2">Whole head</tissue>
    </source>
</reference>
<proteinExistence type="predicted"/>
<protein>
    <submittedName>
        <fullName evidence="2">Uncharacterized protein</fullName>
    </submittedName>
</protein>
<evidence type="ECO:0000256" key="1">
    <source>
        <dbReference type="SAM" id="MobiDB-lite"/>
    </source>
</evidence>
<organism evidence="2 3">
    <name type="scientific">Tenebrio molitor</name>
    <name type="common">Yellow mealworm beetle</name>
    <dbReference type="NCBI Taxonomy" id="7067"/>
    <lineage>
        <taxon>Eukaryota</taxon>
        <taxon>Metazoa</taxon>
        <taxon>Ecdysozoa</taxon>
        <taxon>Arthropoda</taxon>
        <taxon>Hexapoda</taxon>
        <taxon>Insecta</taxon>
        <taxon>Pterygota</taxon>
        <taxon>Neoptera</taxon>
        <taxon>Endopterygota</taxon>
        <taxon>Coleoptera</taxon>
        <taxon>Polyphaga</taxon>
        <taxon>Cucujiformia</taxon>
        <taxon>Tenebrionidae</taxon>
        <taxon>Tenebrio</taxon>
    </lineage>
</organism>